<gene>
    <name evidence="2" type="ORF">VTK73DRAFT_2936</name>
</gene>
<feature type="region of interest" description="Disordered" evidence="1">
    <location>
        <begin position="53"/>
        <end position="88"/>
    </location>
</feature>
<dbReference type="Proteomes" id="UP001586593">
    <property type="component" value="Unassembled WGS sequence"/>
</dbReference>
<organism evidence="2 3">
    <name type="scientific">Phialemonium thermophilum</name>
    <dbReference type="NCBI Taxonomy" id="223376"/>
    <lineage>
        <taxon>Eukaryota</taxon>
        <taxon>Fungi</taxon>
        <taxon>Dikarya</taxon>
        <taxon>Ascomycota</taxon>
        <taxon>Pezizomycotina</taxon>
        <taxon>Sordariomycetes</taxon>
        <taxon>Sordariomycetidae</taxon>
        <taxon>Cephalothecales</taxon>
        <taxon>Cephalothecaceae</taxon>
        <taxon>Phialemonium</taxon>
    </lineage>
</organism>
<reference evidence="2 3" key="1">
    <citation type="journal article" date="2024" name="Commun. Biol.">
        <title>Comparative genomic analysis of thermophilic fungi reveals convergent evolutionary adaptations and gene losses.</title>
        <authorList>
            <person name="Steindorff A.S."/>
            <person name="Aguilar-Pontes M.V."/>
            <person name="Robinson A.J."/>
            <person name="Andreopoulos B."/>
            <person name="LaButti K."/>
            <person name="Kuo A."/>
            <person name="Mondo S."/>
            <person name="Riley R."/>
            <person name="Otillar R."/>
            <person name="Haridas S."/>
            <person name="Lipzen A."/>
            <person name="Grimwood J."/>
            <person name="Schmutz J."/>
            <person name="Clum A."/>
            <person name="Reid I.D."/>
            <person name="Moisan M.C."/>
            <person name="Butler G."/>
            <person name="Nguyen T.T.M."/>
            <person name="Dewar K."/>
            <person name="Conant G."/>
            <person name="Drula E."/>
            <person name="Henrissat B."/>
            <person name="Hansel C."/>
            <person name="Singer S."/>
            <person name="Hutchinson M.I."/>
            <person name="de Vries R.P."/>
            <person name="Natvig D.O."/>
            <person name="Powell A.J."/>
            <person name="Tsang A."/>
            <person name="Grigoriev I.V."/>
        </authorList>
    </citation>
    <scope>NUCLEOTIDE SEQUENCE [LARGE SCALE GENOMIC DNA]</scope>
    <source>
        <strain evidence="2 3">ATCC 24622</strain>
    </source>
</reference>
<protein>
    <submittedName>
        <fullName evidence="2">Uncharacterized protein</fullName>
    </submittedName>
</protein>
<dbReference type="EMBL" id="JAZHXJ010000188">
    <property type="protein sequence ID" value="KAL1869728.1"/>
    <property type="molecule type" value="Genomic_DNA"/>
</dbReference>
<sequence length="158" mass="17600">MASIPVPRPALDFLPPGTPCGQAQLHGKPPPSSRREPTWNSFQHAWCRCHRRRPKRVASSQRRRSETSRTRIVGAPTAAGSPAARSEGGRRTCRTWFLIHWRGTSRMSVGDQSEFFGNTVVLHGQRNRQFPLLVSLSGPQAKILGVPQFLSNVVPWSV</sequence>
<evidence type="ECO:0000313" key="2">
    <source>
        <dbReference type="EMBL" id="KAL1869728.1"/>
    </source>
</evidence>
<proteinExistence type="predicted"/>
<evidence type="ECO:0000256" key="1">
    <source>
        <dbReference type="SAM" id="MobiDB-lite"/>
    </source>
</evidence>
<name>A0ABR3X222_9PEZI</name>
<comment type="caution">
    <text evidence="2">The sequence shown here is derived from an EMBL/GenBank/DDBJ whole genome shotgun (WGS) entry which is preliminary data.</text>
</comment>
<feature type="region of interest" description="Disordered" evidence="1">
    <location>
        <begin position="1"/>
        <end position="38"/>
    </location>
</feature>
<accession>A0ABR3X222</accession>
<keyword evidence="3" id="KW-1185">Reference proteome</keyword>
<evidence type="ECO:0000313" key="3">
    <source>
        <dbReference type="Proteomes" id="UP001586593"/>
    </source>
</evidence>